<evidence type="ECO:0000313" key="4">
    <source>
        <dbReference type="Proteomes" id="UP001652661"/>
    </source>
</evidence>
<evidence type="ECO:0000256" key="3">
    <source>
        <dbReference type="SAM" id="SignalP"/>
    </source>
</evidence>
<feature type="compositionally biased region" description="Polar residues" evidence="1">
    <location>
        <begin position="302"/>
        <end position="317"/>
    </location>
</feature>
<feature type="compositionally biased region" description="Basic and acidic residues" evidence="1">
    <location>
        <begin position="869"/>
        <end position="879"/>
    </location>
</feature>
<feature type="compositionally biased region" description="Basic and acidic residues" evidence="1">
    <location>
        <begin position="318"/>
        <end position="334"/>
    </location>
</feature>
<evidence type="ECO:0000256" key="1">
    <source>
        <dbReference type="SAM" id="MobiDB-lite"/>
    </source>
</evidence>
<feature type="compositionally biased region" description="Acidic residues" evidence="1">
    <location>
        <begin position="353"/>
        <end position="365"/>
    </location>
</feature>
<keyword evidence="4" id="KW-1185">Reference proteome</keyword>
<feature type="region of interest" description="Disordered" evidence="1">
    <location>
        <begin position="1772"/>
        <end position="1793"/>
    </location>
</feature>
<feature type="compositionally biased region" description="Basic and acidic residues" evidence="1">
    <location>
        <begin position="222"/>
        <end position="237"/>
    </location>
</feature>
<feature type="region of interest" description="Disordered" evidence="1">
    <location>
        <begin position="117"/>
        <end position="567"/>
    </location>
</feature>
<protein>
    <submittedName>
        <fullName evidence="5">Uncharacterized protein isoform X1</fullName>
    </submittedName>
</protein>
<keyword evidence="2" id="KW-0812">Transmembrane</keyword>
<feature type="compositionally biased region" description="Polar residues" evidence="1">
    <location>
        <begin position="338"/>
        <end position="349"/>
    </location>
</feature>
<organism evidence="4 5">
    <name type="scientific">Drosophila kikkawai</name>
    <name type="common">Fruit fly</name>
    <dbReference type="NCBI Taxonomy" id="30033"/>
    <lineage>
        <taxon>Eukaryota</taxon>
        <taxon>Metazoa</taxon>
        <taxon>Ecdysozoa</taxon>
        <taxon>Arthropoda</taxon>
        <taxon>Hexapoda</taxon>
        <taxon>Insecta</taxon>
        <taxon>Pterygota</taxon>
        <taxon>Neoptera</taxon>
        <taxon>Endopterygota</taxon>
        <taxon>Diptera</taxon>
        <taxon>Brachycera</taxon>
        <taxon>Muscomorpha</taxon>
        <taxon>Ephydroidea</taxon>
        <taxon>Drosophilidae</taxon>
        <taxon>Drosophila</taxon>
        <taxon>Sophophora</taxon>
    </lineage>
</organism>
<dbReference type="GeneID" id="108073277"/>
<feature type="compositionally biased region" description="Basic and acidic residues" evidence="1">
    <location>
        <begin position="889"/>
        <end position="898"/>
    </location>
</feature>
<accession>A0ABM3C4I3</accession>
<dbReference type="Proteomes" id="UP001652661">
    <property type="component" value="Chromosome 3R"/>
</dbReference>
<feature type="region of interest" description="Disordered" evidence="1">
    <location>
        <begin position="863"/>
        <end position="921"/>
    </location>
</feature>
<feature type="signal peptide" evidence="3">
    <location>
        <begin position="1"/>
        <end position="22"/>
    </location>
</feature>
<feature type="compositionally biased region" description="Polar residues" evidence="1">
    <location>
        <begin position="135"/>
        <end position="144"/>
    </location>
</feature>
<feature type="region of interest" description="Disordered" evidence="1">
    <location>
        <begin position="598"/>
        <end position="618"/>
    </location>
</feature>
<feature type="compositionally biased region" description="Basic and acidic residues" evidence="1">
    <location>
        <begin position="752"/>
        <end position="769"/>
    </location>
</feature>
<keyword evidence="2" id="KW-1133">Transmembrane helix</keyword>
<feature type="compositionally biased region" description="Basic and acidic residues" evidence="1">
    <location>
        <begin position="117"/>
        <end position="134"/>
    </location>
</feature>
<keyword evidence="2" id="KW-0472">Membrane</keyword>
<feature type="chain" id="PRO_5047472589" evidence="3">
    <location>
        <begin position="23"/>
        <end position="2663"/>
    </location>
</feature>
<feature type="region of interest" description="Disordered" evidence="1">
    <location>
        <begin position="799"/>
        <end position="818"/>
    </location>
</feature>
<feature type="compositionally biased region" description="Basic and acidic residues" evidence="1">
    <location>
        <begin position="451"/>
        <end position="465"/>
    </location>
</feature>
<feature type="compositionally biased region" description="Basic and acidic residues" evidence="1">
    <location>
        <begin position="482"/>
        <end position="499"/>
    </location>
</feature>
<feature type="transmembrane region" description="Helical" evidence="2">
    <location>
        <begin position="2386"/>
        <end position="2404"/>
    </location>
</feature>
<name>A0ABM3C4I3_DROKI</name>
<feature type="compositionally biased region" description="Polar residues" evidence="1">
    <location>
        <begin position="274"/>
        <end position="286"/>
    </location>
</feature>
<feature type="region of interest" description="Disordered" evidence="1">
    <location>
        <begin position="725"/>
        <end position="769"/>
    </location>
</feature>
<sequence length="2663" mass="306692">MKNPIFLVFIFIILKNIPITLAKSNPESMISEDINAILIKCPENSVNNTCEPHLIINIHMNPSVDLNNMEDSWILDEVYDPTRRAVLKIISPYLIVVGRGEPVVMYPLQYEESIKHQEFRNETPTKDDVKDREGSPSSKANETRPSMKMKVRQEVKDVQGLPTHKTDEPRPSLNMKEPEGELLSEDDVKVVQGSSSDNTSAPNPTIKGVEDGKDVQGSPPDQNKEPDPLINMNERKNQQPTEDDAKDAQGSQSAKTDDPRPSVNMTEREDEQPTKNVMASSKTNEPNPLINMKESNDKDVQGSPSDQNNEPGPSININERENEKATDDDTKNVEDFQAPNTDEPLSSMNMKEGEDEQPTEDDDKESPDSLSNESVISMKESEQVKALQSSPSGNVNEPNPSINIKESEDDKEGQGSPSDQNNEPEPSLNMKESENDKDVQGPPSEQNNEPEPSRNMKESENDKDPQGSPSDQNNEPIPSINMKERKDKEPTEDNAKDAQESQSANTDGALPSINMKEQEDEHPTVENVVSHGLLSSTTNETININEQENADETQSIQSGESKDSPEILNLKKYDEVKDLQNINIKDHKLENPSEYVIKNCEDSPSRNESGDPSRMKRNQGLVYTSKKSVGFNIALLQKSPGQDATWVHEKPLFSQSEISTLGLIEIRDPLLKKIADRIRGLCHNRIPKFNKKQDEKKSSLRSYQLYNREMNMNDRNKIKQIERHTEASVQNSNSWDKQILDTNSQNKIYQNGKERDYHQKSERYSDNTKDKEFPQFHKIQLGNQKKDILEVIKNYKPGFNTRNESHPNTVGSNSNGNYLSPRTQSLKSFPPEKEEYHNFKSLDFPQENKPVQNRFKLPYNSLFNSDNAPNERQHYRYDPRPPLNVPTDLNDRKDEHYNAKTAENEINTGNNPPEERTPEHDRKNEYYNMKAAEYNINTGNELSQEKSPEQDIKNKYYNAKTADQAEEKVSEHDRNDKHYVTTTENSIYKENYLPQERFSELQLKNEYYNTKTTENIPQEKIPEHETRNEHYNAKTAEYNIYTENQSEEGAPEHERTNEYNAKTAETKFCNLPEERVPEQDIRNEYYAAKTAENISKGYYLPEERVIEHDRKGVKTNENNIYKQSGLPQERFPEFDIKNEYYNTKTDENIYKGSDLPQERVPEHDRKNEYNKAKTDENIIYKENYLTEGSVSDHDSKDEPNNIYKENYLLQEKVPEQERNNEFNNVKGTENSIYIKNDIPQEKVPEHDITNNYYNFNKAQNNIYKENNLPQGRGSEQDIKNKYYNAKTTEQDIKNKYYNAKTTENMYNENYLSPQVPELDRKNEYNNALSNIYMKSDLPQRRDPEHDINNEYYNAKSTEHNVNKGNNLPGNDRNNEYYNANVAEKNIYKENDLPEGRGSQHYRKDEPYNAKTTENNINIENYNPQRIRELDRKNEYYNVQAEKNNNYIENNLPKGIVAEHGRKNDYYSAKTDENIYKGSDLPEERDLEHDRKGEHYIQKTEKTEKMENYFPQGIFPEYDIENKFYNPMKSDNIYKGNYLPQGRFPELDRKNEYYNVQKEKNIIYDRPQRIGSKHNNYNANYLTQGRAPGLDIKNKYSITKTTENNIYNRNDLPQVSEQDIKNLYFNARAAQNRSRLNYLSSGEREKFKFNEPMKSHSGTSNVPYSKEYNLLNANSRASSTPNYNNYMLNQTEIDFIINKHMREGLRKNNNYKNDQTYNGQNAHTIPYNIKPGDLENTYISKNAQQFDLNNFQSMPHNFNPKDLYSDLGQPYSQSKFPQRKPLSSYPRANPYRPVPRNFKRIRRSWHTRENRDANQYMKDGFSLQKIEENGEVPCDTCGGKNKKKDEKPPARFCSALIEPKSSESKLEEFNAPEKLNDVIPCDTCGGKNKKGEGKSPPGSLDSEVQMVKAESVQPLTSEDAIPCEKCKVNREGNLAAQSCGCVSNPSVCNCEVSKLSRALNQSKEDINYGVFNMNSPIPYLTTQLRVFRRRHNTWWRIVPIVRLDSVSGIFANKNMSMVFSTRVGTLRQEKSARFSDHKLFIPLKSDGQLAETRSLETLTELQNNIGKSFLIGSSRKDLATREIKDFEEDAIKGIDSLGYFPVTMKALQMCPHNDKNICLNIRGERVPEFSIKVKIPFRENAFMVKKRHVVKIFSIVTDATTKDAIQISIDVINKGLEAHEYSIYVYNCPLSKSALSTTSIRRQLLPDIGQNVTFLLPFINSAKKNKKFTCDVVVKESDLNNSNKSFFLKSSDIKAGIIAKRTMDIKVHSRCFCIGRCRCHCMEKLQTFVNYNICERMSRRAQEDAGLIYNCPPGNERNDVCITDLSCDSRKKTSFNIFYKIQTVILILFIWLLIFGLLKAIFGLCIRSIDQYGFETVQPGRYYACSSRIRIFIVNVFFFIIYPLTCWCKCFKPKPEDLMAASTDWSCNHEVDDDDCSLGEHKDSEKRSRLCGGGPAQKLSEDLLLAFAPHYENGLFKDDKPDDEESTLFILEVLEESKTSLSKMMSQSTKSSDSPEMVSKCAENSEEERTAEELVENLKTSQRAYRLMSSPVGGVINIPENSQYCVKGFFLPTIKGTYEFFSYHPLVQYIGFSKENEVMKLMKPQYLRTDEFSRTYANKLEVLKAGDLSVGCPPNIPCVNITPSSDLENSFLKLSELLKETRSE</sequence>
<keyword evidence="3" id="KW-0732">Signal</keyword>
<reference evidence="5" key="1">
    <citation type="submission" date="2025-08" db="UniProtKB">
        <authorList>
            <consortium name="RefSeq"/>
        </authorList>
    </citation>
    <scope>IDENTIFICATION</scope>
    <source>
        <strain evidence="5">14028-0561.14</strain>
        <tissue evidence="5">Whole fly</tissue>
    </source>
</reference>
<feature type="compositionally biased region" description="Polar residues" evidence="1">
    <location>
        <begin position="800"/>
        <end position="818"/>
    </location>
</feature>
<evidence type="ECO:0000256" key="2">
    <source>
        <dbReference type="SAM" id="Phobius"/>
    </source>
</evidence>
<feature type="compositionally biased region" description="Polar residues" evidence="1">
    <location>
        <begin position="386"/>
        <end position="404"/>
    </location>
</feature>
<feature type="compositionally biased region" description="Polar residues" evidence="1">
    <location>
        <begin position="415"/>
        <end position="424"/>
    </location>
</feature>
<feature type="compositionally biased region" description="Basic and acidic residues" evidence="1">
    <location>
        <begin position="599"/>
        <end position="614"/>
    </location>
</feature>
<dbReference type="RefSeq" id="XP_041630445.2">
    <property type="nucleotide sequence ID" value="XM_041774511.2"/>
</dbReference>
<feature type="compositionally biased region" description="Polar residues" evidence="1">
    <location>
        <begin position="727"/>
        <end position="749"/>
    </location>
</feature>
<evidence type="ECO:0000313" key="5">
    <source>
        <dbReference type="RefSeq" id="XP_041630445.2"/>
    </source>
</evidence>
<proteinExistence type="predicted"/>
<feature type="compositionally biased region" description="Low complexity" evidence="1">
    <location>
        <begin position="537"/>
        <end position="547"/>
    </location>
</feature>
<feature type="transmembrane region" description="Helical" evidence="2">
    <location>
        <begin position="2343"/>
        <end position="2365"/>
    </location>
</feature>
<feature type="compositionally biased region" description="Polar residues" evidence="1">
    <location>
        <begin position="192"/>
        <end position="203"/>
    </location>
</feature>
<feature type="compositionally biased region" description="Polar residues" evidence="1">
    <location>
        <begin position="467"/>
        <end position="476"/>
    </location>
</feature>
<gene>
    <name evidence="5" type="primary">LOC108073277</name>
</gene>